<evidence type="ECO:0000256" key="1">
    <source>
        <dbReference type="PROSITE-ProRule" id="PRU00703"/>
    </source>
</evidence>
<evidence type="ECO:0000313" key="4">
    <source>
        <dbReference type="Proteomes" id="UP000255106"/>
    </source>
</evidence>
<dbReference type="PANTHER" id="PTHR42745">
    <property type="match status" value="1"/>
</dbReference>
<dbReference type="InterPro" id="IPR046342">
    <property type="entry name" value="CBS_dom_sf"/>
</dbReference>
<keyword evidence="3" id="KW-0413">Isomerase</keyword>
<dbReference type="EMBL" id="UGJB01000004">
    <property type="protein sequence ID" value="STQ09706.1"/>
    <property type="molecule type" value="Genomic_DNA"/>
</dbReference>
<dbReference type="PANTHER" id="PTHR42745:SF2">
    <property type="entry name" value="ARABINOSE 5-PHOSPHATE ISOMERASE GUTQ"/>
    <property type="match status" value="1"/>
</dbReference>
<gene>
    <name evidence="3" type="primary">gutQ_1</name>
    <name evidence="3" type="ORF">NCTC10005_02420</name>
</gene>
<dbReference type="GO" id="GO:0019146">
    <property type="term" value="F:arabinose-5-phosphate isomerase activity"/>
    <property type="evidence" value="ECO:0007669"/>
    <property type="project" value="UniProtKB-EC"/>
</dbReference>
<accession>A0A377LV49</accession>
<feature type="domain" description="CBS" evidence="2">
    <location>
        <begin position="67"/>
        <end position="119"/>
    </location>
</feature>
<dbReference type="InterPro" id="IPR000644">
    <property type="entry name" value="CBS_dom"/>
</dbReference>
<keyword evidence="1" id="KW-0129">CBS domain</keyword>
<protein>
    <submittedName>
        <fullName evidence="3">D-arabinose 5-phosphate isomerase</fullName>
        <ecNumber evidence="3">5.3.1.13</ecNumber>
    </submittedName>
</protein>
<evidence type="ECO:0000259" key="2">
    <source>
        <dbReference type="PROSITE" id="PS51371"/>
    </source>
</evidence>
<dbReference type="PROSITE" id="PS51371">
    <property type="entry name" value="CBS"/>
    <property type="match status" value="1"/>
</dbReference>
<dbReference type="Pfam" id="PF00571">
    <property type="entry name" value="CBS"/>
    <property type="match status" value="1"/>
</dbReference>
<dbReference type="Gene3D" id="3.10.580.10">
    <property type="entry name" value="CBS-domain"/>
    <property type="match status" value="1"/>
</dbReference>
<dbReference type="SUPFAM" id="SSF54631">
    <property type="entry name" value="CBS-domain pair"/>
    <property type="match status" value="1"/>
</dbReference>
<evidence type="ECO:0000313" key="3">
    <source>
        <dbReference type="EMBL" id="STQ09706.1"/>
    </source>
</evidence>
<dbReference type="Proteomes" id="UP000255106">
    <property type="component" value="Unassembled WGS sequence"/>
</dbReference>
<sequence>MRSGDAIPQVKLDTSVMDAMLELSRTGLGLVAVCDDTRQVKGVFTTATCAAGWWAAVSWEARVSEAMTSGGLTLNANSRAIEAKEVLMKRKITAAPVVDDAGRLCGAINLQDFYQAGII</sequence>
<dbReference type="AlphaFoldDB" id="A0A377LV49"/>
<proteinExistence type="predicted"/>
<dbReference type="InterPro" id="IPR050986">
    <property type="entry name" value="GutQ/KpsF_isomerases"/>
</dbReference>
<dbReference type="EC" id="5.3.1.13" evidence="3"/>
<organism evidence="3 4">
    <name type="scientific">Enterobacter cloacae</name>
    <dbReference type="NCBI Taxonomy" id="550"/>
    <lineage>
        <taxon>Bacteria</taxon>
        <taxon>Pseudomonadati</taxon>
        <taxon>Pseudomonadota</taxon>
        <taxon>Gammaproteobacteria</taxon>
        <taxon>Enterobacterales</taxon>
        <taxon>Enterobacteriaceae</taxon>
        <taxon>Enterobacter</taxon>
        <taxon>Enterobacter cloacae complex</taxon>
    </lineage>
</organism>
<name>A0A377LV49_ENTCL</name>
<reference evidence="3 4" key="1">
    <citation type="submission" date="2018-06" db="EMBL/GenBank/DDBJ databases">
        <authorList>
            <consortium name="Pathogen Informatics"/>
            <person name="Doyle S."/>
        </authorList>
    </citation>
    <scope>NUCLEOTIDE SEQUENCE [LARGE SCALE GENOMIC DNA]</scope>
    <source>
        <strain evidence="3 4">NCTC10005</strain>
    </source>
</reference>